<comment type="catalytic activity">
    <reaction evidence="5">
        <text>3-deoxy-alpha-D-manno-oct-2-ulosonate + CTP = CMP-3-deoxy-beta-D-manno-octulosonate + diphosphate</text>
        <dbReference type="Rhea" id="RHEA:23448"/>
        <dbReference type="ChEBI" id="CHEBI:33019"/>
        <dbReference type="ChEBI" id="CHEBI:37563"/>
        <dbReference type="ChEBI" id="CHEBI:85986"/>
        <dbReference type="ChEBI" id="CHEBI:85987"/>
        <dbReference type="EC" id="2.7.7.38"/>
    </reaction>
</comment>
<dbReference type="Pfam" id="PF02348">
    <property type="entry name" value="CTP_transf_3"/>
    <property type="match status" value="1"/>
</dbReference>
<dbReference type="NCBIfam" id="TIGR00466">
    <property type="entry name" value="kdsB"/>
    <property type="match status" value="1"/>
</dbReference>
<comment type="pathway">
    <text evidence="5">Nucleotide-sugar biosynthesis; CMP-3-deoxy-D-manno-octulosonate biosynthesis; CMP-3-deoxy-D-manno-octulosonate from 3-deoxy-D-manno-octulosonate and CTP: step 1/1.</text>
</comment>
<evidence type="ECO:0000313" key="7">
    <source>
        <dbReference type="Proteomes" id="UP000004931"/>
    </source>
</evidence>
<evidence type="ECO:0000313" key="6">
    <source>
        <dbReference type="EMBL" id="EAW29771.1"/>
    </source>
</evidence>
<dbReference type="CDD" id="cd02517">
    <property type="entry name" value="CMP-KDO-Synthetase"/>
    <property type="match status" value="1"/>
</dbReference>
<dbReference type="GO" id="GO:0005829">
    <property type="term" value="C:cytosol"/>
    <property type="evidence" value="ECO:0007669"/>
    <property type="project" value="TreeGrafter"/>
</dbReference>
<evidence type="ECO:0000256" key="2">
    <source>
        <dbReference type="ARBA" id="ARBA00022679"/>
    </source>
</evidence>
<dbReference type="eggNOG" id="COG1212">
    <property type="taxonomic scope" value="Bacteria"/>
</dbReference>
<comment type="similarity">
    <text evidence="5">Belongs to the KdsB family.</text>
</comment>
<name>A0YHA2_9GAMM</name>
<dbReference type="PANTHER" id="PTHR42866:SF2">
    <property type="entry name" value="3-DEOXY-MANNO-OCTULOSONATE CYTIDYLYLTRANSFERASE, MITOCHONDRIAL"/>
    <property type="match status" value="1"/>
</dbReference>
<dbReference type="AlphaFoldDB" id="A0YHA2"/>
<organism evidence="6 7">
    <name type="scientific">marine gamma proteobacterium HTCC2143</name>
    <dbReference type="NCBI Taxonomy" id="247633"/>
    <lineage>
        <taxon>Bacteria</taxon>
        <taxon>Pseudomonadati</taxon>
        <taxon>Pseudomonadota</taxon>
        <taxon>Gammaproteobacteria</taxon>
        <taxon>Cellvibrionales</taxon>
        <taxon>Spongiibacteraceae</taxon>
        <taxon>BD1-7 clade</taxon>
    </lineage>
</organism>
<dbReference type="Gene3D" id="3.90.550.10">
    <property type="entry name" value="Spore Coat Polysaccharide Biosynthesis Protein SpsA, Chain A"/>
    <property type="match status" value="1"/>
</dbReference>
<protein>
    <recommendedName>
        <fullName evidence="5">3-deoxy-manno-octulosonate cytidylyltransferase</fullName>
        <ecNumber evidence="5">2.7.7.38</ecNumber>
    </recommendedName>
    <alternativeName>
        <fullName evidence="5">CMP-2-keto-3-deoxyoctulosonic acid synthase</fullName>
        <shortName evidence="5">CKS</shortName>
        <shortName evidence="5">CMP-KDO synthase</shortName>
    </alternativeName>
</protein>
<dbReference type="OrthoDB" id="9815559at2"/>
<dbReference type="UniPathway" id="UPA00358">
    <property type="reaction ID" value="UER00476"/>
</dbReference>
<dbReference type="GO" id="GO:0033468">
    <property type="term" value="P:CMP-keto-3-deoxy-D-manno-octulosonic acid biosynthetic process"/>
    <property type="evidence" value="ECO:0007669"/>
    <property type="project" value="UniProtKB-UniRule"/>
</dbReference>
<dbReference type="GO" id="GO:0016020">
    <property type="term" value="C:membrane"/>
    <property type="evidence" value="ECO:0007669"/>
    <property type="project" value="UniProtKB-SubCell"/>
</dbReference>
<keyword evidence="5" id="KW-0963">Cytoplasm</keyword>
<dbReference type="InterPro" id="IPR004528">
    <property type="entry name" value="KdsB"/>
</dbReference>
<comment type="caution">
    <text evidence="6">The sequence shown here is derived from an EMBL/GenBank/DDBJ whole genome shotgun (WGS) entry which is preliminary data.</text>
</comment>
<dbReference type="GO" id="GO:0008690">
    <property type="term" value="F:3-deoxy-manno-octulosonate cytidylyltransferase activity"/>
    <property type="evidence" value="ECO:0007669"/>
    <property type="project" value="UniProtKB-UniRule"/>
</dbReference>
<dbReference type="EC" id="2.7.7.38" evidence="5"/>
<accession>A0YHA2</accession>
<dbReference type="EMBL" id="AAVT01000015">
    <property type="protein sequence ID" value="EAW29771.1"/>
    <property type="molecule type" value="Genomic_DNA"/>
</dbReference>
<dbReference type="NCBIfam" id="NF009905">
    <property type="entry name" value="PRK13368.1"/>
    <property type="match status" value="1"/>
</dbReference>
<keyword evidence="2 5" id="KW-0808">Transferase</keyword>
<evidence type="ECO:0000256" key="3">
    <source>
        <dbReference type="ARBA" id="ARBA00022695"/>
    </source>
</evidence>
<gene>
    <name evidence="5" type="primary">kdsB</name>
    <name evidence="6" type="ORF">GP2143_06978</name>
</gene>
<dbReference type="NCBIfam" id="NF003950">
    <property type="entry name" value="PRK05450.1-3"/>
    <property type="match status" value="1"/>
</dbReference>
<dbReference type="STRING" id="247633.GP2143_06978"/>
<dbReference type="NCBIfam" id="NF003952">
    <property type="entry name" value="PRK05450.1-5"/>
    <property type="match status" value="1"/>
</dbReference>
<comment type="subcellular location">
    <subcellularLocation>
        <location evidence="5">Cytoplasm</location>
    </subcellularLocation>
    <subcellularLocation>
        <location evidence="1">Membrane</location>
    </subcellularLocation>
</comment>
<comment type="function">
    <text evidence="5">Activates KDO (a required 8-carbon sugar) for incorporation into bacterial lipopolysaccharide in Gram-negative bacteria.</text>
</comment>
<keyword evidence="3 5" id="KW-0548">Nucleotidyltransferase</keyword>
<evidence type="ECO:0000256" key="1">
    <source>
        <dbReference type="ARBA" id="ARBA00004370"/>
    </source>
</evidence>
<dbReference type="GO" id="GO:0009103">
    <property type="term" value="P:lipopolysaccharide biosynthetic process"/>
    <property type="evidence" value="ECO:0007669"/>
    <property type="project" value="UniProtKB-UniRule"/>
</dbReference>
<evidence type="ECO:0000256" key="5">
    <source>
        <dbReference type="HAMAP-Rule" id="MF_00057"/>
    </source>
</evidence>
<reference evidence="6 7" key="1">
    <citation type="journal article" date="2010" name="J. Bacteriol.">
        <title>Genome sequence of the oligotrophic marine Gammaproteobacterium HTCC2143, isolated from the Oregon Coast.</title>
        <authorList>
            <person name="Oh H.M."/>
            <person name="Kang I."/>
            <person name="Ferriera S."/>
            <person name="Giovannoni S.J."/>
            <person name="Cho J.C."/>
        </authorList>
    </citation>
    <scope>NUCLEOTIDE SEQUENCE [LARGE SCALE GENOMIC DNA]</scope>
    <source>
        <strain evidence="6 7">HTCC2143</strain>
    </source>
</reference>
<proteinExistence type="inferred from homology"/>
<dbReference type="InterPro" id="IPR029044">
    <property type="entry name" value="Nucleotide-diphossugar_trans"/>
</dbReference>
<dbReference type="Proteomes" id="UP000004931">
    <property type="component" value="Unassembled WGS sequence"/>
</dbReference>
<dbReference type="HAMAP" id="MF_00057">
    <property type="entry name" value="KdsB"/>
    <property type="match status" value="1"/>
</dbReference>
<dbReference type="SUPFAM" id="SSF53448">
    <property type="entry name" value="Nucleotide-diphospho-sugar transferases"/>
    <property type="match status" value="1"/>
</dbReference>
<keyword evidence="4 5" id="KW-0448">Lipopolysaccharide biosynthesis</keyword>
<dbReference type="PANTHER" id="PTHR42866">
    <property type="entry name" value="3-DEOXY-MANNO-OCTULOSONATE CYTIDYLYLTRANSFERASE"/>
    <property type="match status" value="1"/>
</dbReference>
<dbReference type="InterPro" id="IPR003329">
    <property type="entry name" value="Cytidylyl_trans"/>
</dbReference>
<sequence length="250" mass="27637">MSFSIVIPARFASTRLPGKPLLDIAGKPMIQRVYEQACKSRAERIVIATDDDRIASVVRAFGAEVSMTSSSHESGTDRLQEVVTQLSFSPDHIVVNVQGDEPLIPPAVINQVAAVLSEHAEAAIATLVEPINDVETIFDPNAVKVTMTAQGRALYFSRAPIPWSRDHFSDKAPSLPTDVVFYRHIGIYAYKTEFLHRFVQWSPSRLEVTEKLEQLRALEQGMTIIADAACEYIPAGIDTEKDLNAVRALF</sequence>
<evidence type="ECO:0000256" key="4">
    <source>
        <dbReference type="ARBA" id="ARBA00022985"/>
    </source>
</evidence>
<dbReference type="FunFam" id="3.90.550.10:FF:000011">
    <property type="entry name" value="3-deoxy-manno-octulosonate cytidylyltransferase"/>
    <property type="match status" value="1"/>
</dbReference>
<keyword evidence="7" id="KW-1185">Reference proteome</keyword>